<accession>A0A0L0S3W5</accession>
<dbReference type="NCBIfam" id="TIGR00633">
    <property type="entry name" value="xth"/>
    <property type="match status" value="1"/>
</dbReference>
<evidence type="ECO:0000256" key="6">
    <source>
        <dbReference type="PIRSR" id="PIRSR604808-2"/>
    </source>
</evidence>
<dbReference type="EMBL" id="GG745331">
    <property type="protein sequence ID" value="KNE57242.1"/>
    <property type="molecule type" value="Genomic_DNA"/>
</dbReference>
<feature type="binding site" evidence="6">
    <location>
        <position position="273"/>
    </location>
    <ligand>
        <name>Mg(2+)</name>
        <dbReference type="ChEBI" id="CHEBI:18420"/>
        <label>1</label>
    </ligand>
</feature>
<evidence type="ECO:0000256" key="4">
    <source>
        <dbReference type="ARBA" id="ARBA00022842"/>
    </source>
</evidence>
<evidence type="ECO:0000256" key="1">
    <source>
        <dbReference type="ARBA" id="ARBA00007092"/>
    </source>
</evidence>
<evidence type="ECO:0000256" key="2">
    <source>
        <dbReference type="ARBA" id="ARBA00022723"/>
    </source>
</evidence>
<protein>
    <recommendedName>
        <fullName evidence="8">DNA-(apurinic or apyrimidinic site) endonuclease</fullName>
        <ecNumber evidence="8">3.1.-.-</ecNumber>
    </recommendedName>
</protein>
<reference evidence="11 12" key="1">
    <citation type="submission" date="2009-11" db="EMBL/GenBank/DDBJ databases">
        <title>Annotation of Allomyces macrogynus ATCC 38327.</title>
        <authorList>
            <consortium name="The Broad Institute Genome Sequencing Platform"/>
            <person name="Russ C."/>
            <person name="Cuomo C."/>
            <person name="Burger G."/>
            <person name="Gray M.W."/>
            <person name="Holland P.W.H."/>
            <person name="King N."/>
            <person name="Lang F.B.F."/>
            <person name="Roger A.J."/>
            <person name="Ruiz-Trillo I."/>
            <person name="Young S.K."/>
            <person name="Zeng Q."/>
            <person name="Gargeya S."/>
            <person name="Fitzgerald M."/>
            <person name="Haas B."/>
            <person name="Abouelleil A."/>
            <person name="Alvarado L."/>
            <person name="Arachchi H.M."/>
            <person name="Berlin A."/>
            <person name="Chapman S.B."/>
            <person name="Gearin G."/>
            <person name="Goldberg J."/>
            <person name="Griggs A."/>
            <person name="Gujja S."/>
            <person name="Hansen M."/>
            <person name="Heiman D."/>
            <person name="Howarth C."/>
            <person name="Larimer J."/>
            <person name="Lui A."/>
            <person name="MacDonald P.J.P."/>
            <person name="McCowen C."/>
            <person name="Montmayeur A."/>
            <person name="Murphy C."/>
            <person name="Neiman D."/>
            <person name="Pearson M."/>
            <person name="Priest M."/>
            <person name="Roberts A."/>
            <person name="Saif S."/>
            <person name="Shea T."/>
            <person name="Sisk P."/>
            <person name="Stolte C."/>
            <person name="Sykes S."/>
            <person name="Wortman J."/>
            <person name="Nusbaum C."/>
            <person name="Birren B."/>
        </authorList>
    </citation>
    <scope>NUCLEOTIDE SEQUENCE [LARGE SCALE GENOMIC DNA]</scope>
    <source>
        <strain evidence="11 12">ATCC 38327</strain>
    </source>
</reference>
<feature type="active site" evidence="5">
    <location>
        <position position="232"/>
    </location>
</feature>
<comment type="similarity">
    <text evidence="1 8">Belongs to the DNA repair enzymes AP/ExoA family.</text>
</comment>
<feature type="active site" description="Proton acceptor" evidence="5">
    <location>
        <position position="351"/>
    </location>
</feature>
<evidence type="ECO:0000256" key="8">
    <source>
        <dbReference type="RuleBase" id="RU362131"/>
    </source>
</evidence>
<dbReference type="SUPFAM" id="SSF56219">
    <property type="entry name" value="DNase I-like"/>
    <property type="match status" value="1"/>
</dbReference>
<name>A0A0L0S3W5_ALLM3</name>
<comment type="cofactor">
    <cofactor evidence="6 8">
        <name>Mg(2+)</name>
        <dbReference type="ChEBI" id="CHEBI:18420"/>
    </cofactor>
    <cofactor evidence="6 8">
        <name>Mn(2+)</name>
        <dbReference type="ChEBI" id="CHEBI:29035"/>
    </cofactor>
    <text evidence="6 8">Probably binds two magnesium or manganese ions per subunit.</text>
</comment>
<evidence type="ECO:0000256" key="7">
    <source>
        <dbReference type="PIRSR" id="PIRSR604808-3"/>
    </source>
</evidence>
<dbReference type="OrthoDB" id="498125at2759"/>
<keyword evidence="2 6" id="KW-0479">Metal-binding</keyword>
<dbReference type="EC" id="3.1.-.-" evidence="8"/>
<dbReference type="STRING" id="578462.A0A0L0S3W5"/>
<feature type="active site" description="Proton donor/acceptor" evidence="5">
    <location>
        <position position="271"/>
    </location>
</feature>
<evidence type="ECO:0000313" key="12">
    <source>
        <dbReference type="Proteomes" id="UP000054350"/>
    </source>
</evidence>
<feature type="domain" description="Endonuclease/exonuclease/phosphatase" evidence="10">
    <location>
        <begin position="121"/>
        <end position="351"/>
    </location>
</feature>
<dbReference type="VEuPathDB" id="FungiDB:AMAG_02975"/>
<feature type="site" description="Transition state stabilizer" evidence="7">
    <location>
        <position position="273"/>
    </location>
</feature>
<feature type="site" description="Interaction with DNA substrate" evidence="7">
    <location>
        <position position="351"/>
    </location>
</feature>
<dbReference type="GO" id="GO:0008081">
    <property type="term" value="F:phosphoric diester hydrolase activity"/>
    <property type="evidence" value="ECO:0007669"/>
    <property type="project" value="TreeGrafter"/>
</dbReference>
<organism evidence="11 12">
    <name type="scientific">Allomyces macrogynus (strain ATCC 38327)</name>
    <name type="common">Allomyces javanicus var. macrogynus</name>
    <dbReference type="NCBI Taxonomy" id="578462"/>
    <lineage>
        <taxon>Eukaryota</taxon>
        <taxon>Fungi</taxon>
        <taxon>Fungi incertae sedis</taxon>
        <taxon>Blastocladiomycota</taxon>
        <taxon>Blastocladiomycetes</taxon>
        <taxon>Blastocladiales</taxon>
        <taxon>Blastocladiaceae</taxon>
        <taxon>Allomyces</taxon>
    </lineage>
</organism>
<dbReference type="GO" id="GO:0008311">
    <property type="term" value="F:double-stranded DNA 3'-5' DNA exonuclease activity"/>
    <property type="evidence" value="ECO:0007669"/>
    <property type="project" value="TreeGrafter"/>
</dbReference>
<dbReference type="eggNOG" id="KOG1294">
    <property type="taxonomic scope" value="Eukaryota"/>
</dbReference>
<evidence type="ECO:0000256" key="9">
    <source>
        <dbReference type="SAM" id="MobiDB-lite"/>
    </source>
</evidence>
<feature type="compositionally biased region" description="Basic residues" evidence="9">
    <location>
        <begin position="68"/>
        <end position="81"/>
    </location>
</feature>
<dbReference type="OMA" id="WWSYRGR"/>
<dbReference type="Pfam" id="PF03372">
    <property type="entry name" value="Exo_endo_phos"/>
    <property type="match status" value="1"/>
</dbReference>
<keyword evidence="8" id="KW-0234">DNA repair</keyword>
<dbReference type="PROSITE" id="PS51435">
    <property type="entry name" value="AP_NUCLEASE_F1_4"/>
    <property type="match status" value="1"/>
</dbReference>
<feature type="compositionally biased region" description="Basic residues" evidence="9">
    <location>
        <begin position="7"/>
        <end position="22"/>
    </location>
</feature>
<feature type="region of interest" description="Disordered" evidence="9">
    <location>
        <begin position="1"/>
        <end position="107"/>
    </location>
</feature>
<dbReference type="Gene3D" id="3.60.10.10">
    <property type="entry name" value="Endonuclease/exonuclease/phosphatase"/>
    <property type="match status" value="1"/>
</dbReference>
<keyword evidence="4 6" id="KW-0460">Magnesium</keyword>
<evidence type="ECO:0000259" key="10">
    <source>
        <dbReference type="Pfam" id="PF03372"/>
    </source>
</evidence>
<keyword evidence="8" id="KW-0227">DNA damage</keyword>
<keyword evidence="3" id="KW-0378">Hydrolase</keyword>
<feature type="site" description="Important for catalytic activity" evidence="7">
    <location>
        <position position="324"/>
    </location>
</feature>
<keyword evidence="6" id="KW-0464">Manganese</keyword>
<feature type="binding site" evidence="6">
    <location>
        <position position="351"/>
    </location>
    <ligand>
        <name>Mg(2+)</name>
        <dbReference type="ChEBI" id="CHEBI:18420"/>
        <label>1</label>
    </ligand>
</feature>
<dbReference type="InterPro" id="IPR005135">
    <property type="entry name" value="Endo/exonuclease/phosphatase"/>
</dbReference>
<dbReference type="PANTHER" id="PTHR22748">
    <property type="entry name" value="AP ENDONUCLEASE"/>
    <property type="match status" value="1"/>
</dbReference>
<evidence type="ECO:0000256" key="5">
    <source>
        <dbReference type="PIRSR" id="PIRSR604808-1"/>
    </source>
</evidence>
<dbReference type="PANTHER" id="PTHR22748:SF6">
    <property type="entry name" value="DNA-(APURINIC OR APYRIMIDINIC SITE) ENDONUCLEASE"/>
    <property type="match status" value="1"/>
</dbReference>
<dbReference type="GO" id="GO:0005634">
    <property type="term" value="C:nucleus"/>
    <property type="evidence" value="ECO:0007669"/>
    <property type="project" value="TreeGrafter"/>
</dbReference>
<keyword evidence="12" id="KW-1185">Reference proteome</keyword>
<evidence type="ECO:0000313" key="11">
    <source>
        <dbReference type="EMBL" id="KNE57242.1"/>
    </source>
</evidence>
<dbReference type="Proteomes" id="UP000054350">
    <property type="component" value="Unassembled WGS sequence"/>
</dbReference>
<evidence type="ECO:0000256" key="3">
    <source>
        <dbReference type="ARBA" id="ARBA00022801"/>
    </source>
</evidence>
<sequence length="382" mass="41790">MPPATRRQPKRKVAAPKPRAKPAKKEYGSDSDDEYLGSDTEQHQESEEEDENEYVLGNADPEPAPAKRPTKKQKKTAKKTGGKNTEPAASEFTSRFPTNETLPQNLGEHWAPCPDGHIKVATWMVNGLRAALKKGADTYLDTEQPAIACMQETKMHTKPTSDIFASLYLSYPHKYLAYPDEDVKGGYAGSAVLSTIKPLNVKFGLHGTDLEDDQEGRTITLKFPGVFVVAAYVPNAGRGLQRLALKCDWDRALTQYVRELDRRKPVLVCGDMNVAHGDHDVAQPTTNSKTAGFTQQEHDGFTSFLEATSMVDHNRAKGIGWRLDYIIASERLVPLLGECAIRDEVFGPSDHVPVVVTAPRTLFECPGSSGEGAGAVAAAVEE</sequence>
<dbReference type="AlphaFoldDB" id="A0A0L0S3W5"/>
<dbReference type="GO" id="GO:0003906">
    <property type="term" value="F:DNA-(apurinic or apyrimidinic site) endonuclease activity"/>
    <property type="evidence" value="ECO:0007669"/>
    <property type="project" value="TreeGrafter"/>
</dbReference>
<feature type="binding site" evidence="6">
    <location>
        <position position="152"/>
    </location>
    <ligand>
        <name>Mg(2+)</name>
        <dbReference type="ChEBI" id="CHEBI:18420"/>
        <label>1</label>
    </ligand>
</feature>
<feature type="binding site" evidence="6">
    <location>
        <position position="350"/>
    </location>
    <ligand>
        <name>Mg(2+)</name>
        <dbReference type="ChEBI" id="CHEBI:18420"/>
        <label>1</label>
    </ligand>
</feature>
<proteinExistence type="inferred from homology"/>
<dbReference type="GO" id="GO:0006284">
    <property type="term" value="P:base-excision repair"/>
    <property type="evidence" value="ECO:0007669"/>
    <property type="project" value="TreeGrafter"/>
</dbReference>
<dbReference type="InterPro" id="IPR004808">
    <property type="entry name" value="AP_endonuc_1"/>
</dbReference>
<dbReference type="GO" id="GO:0046872">
    <property type="term" value="F:metal ion binding"/>
    <property type="evidence" value="ECO:0007669"/>
    <property type="project" value="UniProtKB-KW"/>
</dbReference>
<feature type="binding site" evidence="6">
    <location>
        <position position="271"/>
    </location>
    <ligand>
        <name>Mg(2+)</name>
        <dbReference type="ChEBI" id="CHEBI:18420"/>
        <label>1</label>
    </ligand>
</feature>
<dbReference type="CDD" id="cd09087">
    <property type="entry name" value="Ape1-like_AP-endo"/>
    <property type="match status" value="1"/>
</dbReference>
<reference evidence="12" key="2">
    <citation type="submission" date="2009-11" db="EMBL/GenBank/DDBJ databases">
        <title>The Genome Sequence of Allomyces macrogynus strain ATCC 38327.</title>
        <authorList>
            <consortium name="The Broad Institute Genome Sequencing Platform"/>
            <person name="Russ C."/>
            <person name="Cuomo C."/>
            <person name="Shea T."/>
            <person name="Young S.K."/>
            <person name="Zeng Q."/>
            <person name="Koehrsen M."/>
            <person name="Haas B."/>
            <person name="Borodovsky M."/>
            <person name="Guigo R."/>
            <person name="Alvarado L."/>
            <person name="Berlin A."/>
            <person name="Borenstein D."/>
            <person name="Chen Z."/>
            <person name="Engels R."/>
            <person name="Freedman E."/>
            <person name="Gellesch M."/>
            <person name="Goldberg J."/>
            <person name="Griggs A."/>
            <person name="Gujja S."/>
            <person name="Heiman D."/>
            <person name="Hepburn T."/>
            <person name="Howarth C."/>
            <person name="Jen D."/>
            <person name="Larson L."/>
            <person name="Lewis B."/>
            <person name="Mehta T."/>
            <person name="Park D."/>
            <person name="Pearson M."/>
            <person name="Roberts A."/>
            <person name="Saif S."/>
            <person name="Shenoy N."/>
            <person name="Sisk P."/>
            <person name="Stolte C."/>
            <person name="Sykes S."/>
            <person name="Walk T."/>
            <person name="White J."/>
            <person name="Yandava C."/>
            <person name="Burger G."/>
            <person name="Gray M.W."/>
            <person name="Holland P.W.H."/>
            <person name="King N."/>
            <person name="Lang F.B.F."/>
            <person name="Roger A.J."/>
            <person name="Ruiz-Trillo I."/>
            <person name="Lander E."/>
            <person name="Nusbaum C."/>
        </authorList>
    </citation>
    <scope>NUCLEOTIDE SEQUENCE [LARGE SCALE GENOMIC DNA]</scope>
    <source>
        <strain evidence="12">ATCC 38327</strain>
    </source>
</reference>
<feature type="compositionally biased region" description="Polar residues" evidence="9">
    <location>
        <begin position="91"/>
        <end position="104"/>
    </location>
</feature>
<gene>
    <name evidence="11" type="ORF">AMAG_02975</name>
</gene>
<dbReference type="InterPro" id="IPR036691">
    <property type="entry name" value="Endo/exonu/phosph_ase_sf"/>
</dbReference>